<dbReference type="InterPro" id="IPR013766">
    <property type="entry name" value="Thioredoxin_domain"/>
</dbReference>
<dbReference type="PANTHER" id="PTHR18929">
    <property type="entry name" value="PROTEIN DISULFIDE ISOMERASE"/>
    <property type="match status" value="1"/>
</dbReference>
<comment type="caution">
    <text evidence="13">The sequence shown here is derived from an EMBL/GenBank/DDBJ whole genome shotgun (WGS) entry which is preliminary data.</text>
</comment>
<feature type="domain" description="Thioredoxin" evidence="12">
    <location>
        <begin position="415"/>
        <end position="556"/>
    </location>
</feature>
<dbReference type="InterPro" id="IPR017937">
    <property type="entry name" value="Thioredoxin_CS"/>
</dbReference>
<keyword evidence="6" id="KW-0677">Repeat</keyword>
<comment type="catalytic activity">
    <reaction evidence="1">
        <text>Catalyzes the rearrangement of -S-S- bonds in proteins.</text>
        <dbReference type="EC" id="5.3.4.1"/>
    </reaction>
</comment>
<feature type="chain" id="PRO_5045793678" description="protein disulfide-isomerase" evidence="11">
    <location>
        <begin position="24"/>
        <end position="590"/>
    </location>
</feature>
<keyword evidence="14" id="KW-1185">Reference proteome</keyword>
<evidence type="ECO:0000313" key="13">
    <source>
        <dbReference type="EMBL" id="KAG5386113.1"/>
    </source>
</evidence>
<dbReference type="EC" id="5.3.4.1" evidence="4"/>
<feature type="compositionally biased region" description="Basic and acidic residues" evidence="10">
    <location>
        <begin position="575"/>
        <end position="590"/>
    </location>
</feature>
<feature type="domain" description="Thioredoxin" evidence="12">
    <location>
        <begin position="80"/>
        <end position="203"/>
    </location>
</feature>
<dbReference type="SUPFAM" id="SSF52833">
    <property type="entry name" value="Thioredoxin-like"/>
    <property type="match status" value="4"/>
</dbReference>
<keyword evidence="8" id="KW-0413">Isomerase</keyword>
<keyword evidence="5 11" id="KW-0732">Signal</keyword>
<dbReference type="Proteomes" id="UP000823674">
    <property type="component" value="Chromosome A09"/>
</dbReference>
<dbReference type="Pfam" id="PF13848">
    <property type="entry name" value="Thioredoxin_6"/>
    <property type="match status" value="1"/>
</dbReference>
<evidence type="ECO:0000313" key="14">
    <source>
        <dbReference type="Proteomes" id="UP000823674"/>
    </source>
</evidence>
<reference evidence="13 14" key="1">
    <citation type="submission" date="2021-03" db="EMBL/GenBank/DDBJ databases">
        <authorList>
            <person name="King G.J."/>
            <person name="Bancroft I."/>
            <person name="Baten A."/>
            <person name="Bloomfield J."/>
            <person name="Borpatragohain P."/>
            <person name="He Z."/>
            <person name="Irish N."/>
            <person name="Irwin J."/>
            <person name="Liu K."/>
            <person name="Mauleon R.P."/>
            <person name="Moore J."/>
            <person name="Morris R."/>
            <person name="Ostergaard L."/>
            <person name="Wang B."/>
            <person name="Wells R."/>
        </authorList>
    </citation>
    <scope>NUCLEOTIDE SEQUENCE [LARGE SCALE GENOMIC DNA]</scope>
    <source>
        <strain evidence="13">R-o-18</strain>
        <tissue evidence="13">Leaf</tissue>
    </source>
</reference>
<name>A0ABQ7LKQ5_BRACM</name>
<evidence type="ECO:0000256" key="1">
    <source>
        <dbReference type="ARBA" id="ARBA00001182"/>
    </source>
</evidence>
<evidence type="ECO:0000256" key="11">
    <source>
        <dbReference type="SAM" id="SignalP"/>
    </source>
</evidence>
<organism evidence="13 14">
    <name type="scientific">Brassica rapa subsp. trilocularis</name>
    <dbReference type="NCBI Taxonomy" id="1813537"/>
    <lineage>
        <taxon>Eukaryota</taxon>
        <taxon>Viridiplantae</taxon>
        <taxon>Streptophyta</taxon>
        <taxon>Embryophyta</taxon>
        <taxon>Tracheophyta</taxon>
        <taxon>Spermatophyta</taxon>
        <taxon>Magnoliopsida</taxon>
        <taxon>eudicotyledons</taxon>
        <taxon>Gunneridae</taxon>
        <taxon>Pentapetalae</taxon>
        <taxon>rosids</taxon>
        <taxon>malvids</taxon>
        <taxon>Brassicales</taxon>
        <taxon>Brassicaceae</taxon>
        <taxon>Brassiceae</taxon>
        <taxon>Brassica</taxon>
    </lineage>
</organism>
<sequence length="590" mass="65466">MASSTSMSLLFLLSFLLLATSRAENAANGSDLDEELAFLAAEESKEEQQHHANSHHDQYRDFENYEDLEQGGEFHHGEHEGGGEYHEEEPQLPIVDEKDVAVLTKDNFTEFVGNNSFAMVEFYAPWCGACQALAPEYAAAATELKGVAALAKIDATEEGDLAQKYEIQGFPTVFLFVDGEMRKTYEGERTKDGIVTWMKKKASPSIHNITTVEEAERVLSAEPKVVLAFLDSLVGSESAELAAASRLEDDLSFYQTTSPDIAKLFEIETEVKRPALVLLKKEEEKLARFDGNFTKAAISEFVSANKSPLVINFTREGASLIFENSVKNQLILFATTNESEKHLPTLREVAKSFKGKFVFVYVQMDNEDYGEAVSGFFGVTGTAPKVLVYTGNEDMRKFILDGELTVNNIKTLAEDFLADKLKPFYKSDPVPETNDGDVKIIVGNNFDEIVLDESKDVLLECYVPNACVLSQIYAPWCGYCQSFEPIYNKLGKYLKGIDSLVVAKMDGTTNEHPRAKADGFPTILFFPGGNKSFDPITVDVDRTVVELYKFLKKHASVPFKLAKPSATPEQVITTKKADEKTESDGAKDEL</sequence>
<feature type="signal peptide" evidence="11">
    <location>
        <begin position="1"/>
        <end position="23"/>
    </location>
</feature>
<keyword evidence="9" id="KW-0676">Redox-active center</keyword>
<dbReference type="NCBIfam" id="TIGR01130">
    <property type="entry name" value="ER_PDI_fam"/>
    <property type="match status" value="1"/>
</dbReference>
<dbReference type="InterPro" id="IPR005792">
    <property type="entry name" value="Prot_disulphide_isomerase"/>
</dbReference>
<dbReference type="PROSITE" id="PS51352">
    <property type="entry name" value="THIOREDOXIN_2"/>
    <property type="match status" value="2"/>
</dbReference>
<dbReference type="CDD" id="cd02982">
    <property type="entry name" value="PDI_b'_family"/>
    <property type="match status" value="1"/>
</dbReference>
<dbReference type="PRINTS" id="PR00421">
    <property type="entry name" value="THIOREDOXIN"/>
</dbReference>
<dbReference type="PROSITE" id="PS00194">
    <property type="entry name" value="THIOREDOXIN_1"/>
    <property type="match status" value="2"/>
</dbReference>
<dbReference type="PANTHER" id="PTHR18929:SF217">
    <property type="entry name" value="PROTEIN DISULFIDE ISOMERASE-LIKE 1-3"/>
    <property type="match status" value="1"/>
</dbReference>
<dbReference type="Gene3D" id="3.40.30.10">
    <property type="entry name" value="Glutaredoxin"/>
    <property type="match status" value="4"/>
</dbReference>
<evidence type="ECO:0000256" key="7">
    <source>
        <dbReference type="ARBA" id="ARBA00022824"/>
    </source>
</evidence>
<evidence type="ECO:0000256" key="6">
    <source>
        <dbReference type="ARBA" id="ARBA00022737"/>
    </source>
</evidence>
<comment type="subcellular location">
    <subcellularLocation>
        <location evidence="2">Endoplasmic reticulum lumen</location>
    </subcellularLocation>
</comment>
<dbReference type="InterPro" id="IPR036249">
    <property type="entry name" value="Thioredoxin-like_sf"/>
</dbReference>
<dbReference type="CDD" id="cd02961">
    <property type="entry name" value="PDI_a_family"/>
    <property type="match status" value="1"/>
</dbReference>
<dbReference type="Pfam" id="PF00085">
    <property type="entry name" value="Thioredoxin"/>
    <property type="match status" value="2"/>
</dbReference>
<proteinExistence type="inferred from homology"/>
<evidence type="ECO:0000256" key="2">
    <source>
        <dbReference type="ARBA" id="ARBA00004319"/>
    </source>
</evidence>
<evidence type="ECO:0000259" key="12">
    <source>
        <dbReference type="PROSITE" id="PS51352"/>
    </source>
</evidence>
<evidence type="ECO:0000256" key="10">
    <source>
        <dbReference type="SAM" id="MobiDB-lite"/>
    </source>
</evidence>
<evidence type="ECO:0000256" key="9">
    <source>
        <dbReference type="ARBA" id="ARBA00023284"/>
    </source>
</evidence>
<keyword evidence="7" id="KW-0256">Endoplasmic reticulum</keyword>
<evidence type="ECO:0000256" key="3">
    <source>
        <dbReference type="ARBA" id="ARBA00006347"/>
    </source>
</evidence>
<dbReference type="CDD" id="cd02981">
    <property type="entry name" value="PDI_b_family"/>
    <property type="match status" value="1"/>
</dbReference>
<dbReference type="CDD" id="cd02995">
    <property type="entry name" value="PDI_a_PDI_a'_C"/>
    <property type="match status" value="1"/>
</dbReference>
<feature type="region of interest" description="Disordered" evidence="10">
    <location>
        <begin position="72"/>
        <end position="91"/>
    </location>
</feature>
<gene>
    <name evidence="13" type="primary">A09p060660.1_BraROA</name>
    <name evidence="13" type="ORF">IGI04_037583</name>
</gene>
<protein>
    <recommendedName>
        <fullName evidence="4">protein disulfide-isomerase</fullName>
        <ecNumber evidence="4">5.3.4.1</ecNumber>
    </recommendedName>
</protein>
<evidence type="ECO:0000256" key="5">
    <source>
        <dbReference type="ARBA" id="ARBA00022729"/>
    </source>
</evidence>
<accession>A0ABQ7LKQ5</accession>
<comment type="similarity">
    <text evidence="3">Belongs to the protein disulfide isomerase family.</text>
</comment>
<evidence type="ECO:0000256" key="4">
    <source>
        <dbReference type="ARBA" id="ARBA00012723"/>
    </source>
</evidence>
<evidence type="ECO:0000256" key="8">
    <source>
        <dbReference type="ARBA" id="ARBA00023235"/>
    </source>
</evidence>
<feature type="region of interest" description="Disordered" evidence="10">
    <location>
        <begin position="563"/>
        <end position="590"/>
    </location>
</feature>
<dbReference type="EMBL" id="JADBGQ010000008">
    <property type="protein sequence ID" value="KAG5386113.1"/>
    <property type="molecule type" value="Genomic_DNA"/>
</dbReference>